<proteinExistence type="predicted"/>
<organism evidence="2 3">
    <name type="scientific">Actinokineospora alba</name>
    <dbReference type="NCBI Taxonomy" id="504798"/>
    <lineage>
        <taxon>Bacteria</taxon>
        <taxon>Bacillati</taxon>
        <taxon>Actinomycetota</taxon>
        <taxon>Actinomycetes</taxon>
        <taxon>Pseudonocardiales</taxon>
        <taxon>Pseudonocardiaceae</taxon>
        <taxon>Actinokineospora</taxon>
    </lineage>
</organism>
<evidence type="ECO:0000256" key="1">
    <source>
        <dbReference type="SAM" id="Phobius"/>
    </source>
</evidence>
<feature type="transmembrane region" description="Helical" evidence="1">
    <location>
        <begin position="21"/>
        <end position="38"/>
    </location>
</feature>
<dbReference type="Proteomes" id="UP000199651">
    <property type="component" value="Unassembled WGS sequence"/>
</dbReference>
<evidence type="ECO:0000313" key="2">
    <source>
        <dbReference type="EMBL" id="SDO88399.1"/>
    </source>
</evidence>
<protein>
    <submittedName>
        <fullName evidence="2">Uncharacterized protein</fullName>
    </submittedName>
</protein>
<keyword evidence="1" id="KW-0472">Membrane</keyword>
<name>A0A1H0N6N8_9PSEU</name>
<reference evidence="3" key="1">
    <citation type="submission" date="2016-10" db="EMBL/GenBank/DDBJ databases">
        <authorList>
            <person name="Varghese N."/>
            <person name="Submissions S."/>
        </authorList>
    </citation>
    <scope>NUCLEOTIDE SEQUENCE [LARGE SCALE GENOMIC DNA]</scope>
    <source>
        <strain evidence="3">IBRC-M 10655</strain>
    </source>
</reference>
<evidence type="ECO:0000313" key="3">
    <source>
        <dbReference type="Proteomes" id="UP000199651"/>
    </source>
</evidence>
<keyword evidence="1" id="KW-1133">Transmembrane helix</keyword>
<keyword evidence="3" id="KW-1185">Reference proteome</keyword>
<dbReference type="EMBL" id="FNJB01000005">
    <property type="protein sequence ID" value="SDO88399.1"/>
    <property type="molecule type" value="Genomic_DNA"/>
</dbReference>
<gene>
    <name evidence="2" type="ORF">SAMN05192558_105225</name>
</gene>
<dbReference type="OrthoDB" id="3620571at2"/>
<keyword evidence="1" id="KW-0812">Transmembrane</keyword>
<sequence>MSQRPGRLRRLLVRVINDENVDLYILAMVAVAFTALGASGLSDVKTLSSVVLALLAWLALSQIKSRRQLDELGKAQRGNPTTLLKSEFPADLISRRAASFDMLVIGLTMTRTVQGLTTDFPAILAAGGRIRVLVPDPHDEALMETADRRMAHSMGAGRVKQRILTTLEDLATIQARNEGRLEVRVLSTIPSAGFNCLDVTSPRGLICVQHYEFQPRREAGPIMTFTAQDGPWFHHFVAEAERMWEAATPVPAIEETAPTPGEGVGAA</sequence>
<accession>A0A1H0N6N8</accession>
<dbReference type="AlphaFoldDB" id="A0A1H0N6N8"/>
<dbReference type="RefSeq" id="WP_091374908.1">
    <property type="nucleotide sequence ID" value="NZ_FNDV01000002.1"/>
</dbReference>